<organism evidence="3 4">
    <name type="scientific">Halobellus rubicundus</name>
    <dbReference type="NCBI Taxonomy" id="2996466"/>
    <lineage>
        <taxon>Archaea</taxon>
        <taxon>Methanobacteriati</taxon>
        <taxon>Methanobacteriota</taxon>
        <taxon>Stenosarchaea group</taxon>
        <taxon>Halobacteria</taxon>
        <taxon>Halobacteriales</taxon>
        <taxon>Haloferacaceae</taxon>
        <taxon>Halobellus</taxon>
    </lineage>
</organism>
<dbReference type="SUPFAM" id="SSF52402">
    <property type="entry name" value="Adenine nucleotide alpha hydrolases-like"/>
    <property type="match status" value="1"/>
</dbReference>
<dbReference type="AlphaFoldDB" id="A0ABD5MG85"/>
<reference evidence="3 4" key="1">
    <citation type="submission" date="2024-08" db="EMBL/GenBank/DDBJ databases">
        <title>Halobellus sp. MBLA0158 whole genome sequence.</title>
        <authorList>
            <person name="Hwang C.Y."/>
            <person name="Cho E.-S."/>
            <person name="Seo M.-J."/>
        </authorList>
    </citation>
    <scope>NUCLEOTIDE SEQUENCE [LARGE SCALE GENOMIC DNA]</scope>
    <source>
        <strain evidence="3 4">MBLA0158</strain>
    </source>
</reference>
<dbReference type="InterPro" id="IPR014729">
    <property type="entry name" value="Rossmann-like_a/b/a_fold"/>
</dbReference>
<comment type="caution">
    <text evidence="3">The sequence shown here is derived from an EMBL/GenBank/DDBJ whole genome shotgun (WGS) entry which is preliminary data.</text>
</comment>
<feature type="domain" description="UspA" evidence="2">
    <location>
        <begin position="1"/>
        <end position="137"/>
    </location>
</feature>
<dbReference type="RefSeq" id="WP_372389809.1">
    <property type="nucleotide sequence ID" value="NZ_JBGNYA010000001.1"/>
</dbReference>
<accession>A0ABD5MG85</accession>
<evidence type="ECO:0000256" key="1">
    <source>
        <dbReference type="ARBA" id="ARBA00008791"/>
    </source>
</evidence>
<dbReference type="CDD" id="cd00293">
    <property type="entry name" value="USP-like"/>
    <property type="match status" value="1"/>
</dbReference>
<dbReference type="InterPro" id="IPR006016">
    <property type="entry name" value="UspA"/>
</dbReference>
<gene>
    <name evidence="3" type="ORF">OS889_10930</name>
</gene>
<keyword evidence="4" id="KW-1185">Reference proteome</keyword>
<evidence type="ECO:0000313" key="3">
    <source>
        <dbReference type="EMBL" id="MFA1611513.1"/>
    </source>
</evidence>
<comment type="similarity">
    <text evidence="1">Belongs to the universal stress protein A family.</text>
</comment>
<dbReference type="EMBL" id="JBGNYA010000001">
    <property type="protein sequence ID" value="MFA1611513.1"/>
    <property type="molecule type" value="Genomic_DNA"/>
</dbReference>
<protein>
    <submittedName>
        <fullName evidence="3">Universal stress protein</fullName>
    </submittedName>
</protein>
<dbReference type="PANTHER" id="PTHR46268:SF6">
    <property type="entry name" value="UNIVERSAL STRESS PROTEIN UP12"/>
    <property type="match status" value="1"/>
</dbReference>
<dbReference type="Gene3D" id="3.40.50.620">
    <property type="entry name" value="HUPs"/>
    <property type="match status" value="1"/>
</dbReference>
<dbReference type="InterPro" id="IPR006015">
    <property type="entry name" value="Universal_stress_UspA"/>
</dbReference>
<sequence>MYDTILVPTDGSDQANAALDHAVGLARDHGATLHLLYVADSNRDSVTTLGGEVVDALEQEGERILADATERLTDTVDLVDAVETGDPVETILDYADAVDADVIVMGTHGRRGLDRYLLGSTTERVVRRSPVPVLTIRSEDSD</sequence>
<dbReference type="PIRSF" id="PIRSF006276">
    <property type="entry name" value="UspA"/>
    <property type="match status" value="1"/>
</dbReference>
<dbReference type="Pfam" id="PF00582">
    <property type="entry name" value="Usp"/>
    <property type="match status" value="1"/>
</dbReference>
<evidence type="ECO:0000259" key="2">
    <source>
        <dbReference type="Pfam" id="PF00582"/>
    </source>
</evidence>
<dbReference type="Proteomes" id="UP001570511">
    <property type="component" value="Unassembled WGS sequence"/>
</dbReference>
<proteinExistence type="inferred from homology"/>
<dbReference type="PANTHER" id="PTHR46268">
    <property type="entry name" value="STRESS RESPONSE PROTEIN NHAX"/>
    <property type="match status" value="1"/>
</dbReference>
<name>A0ABD5MG85_9EURY</name>
<dbReference type="PRINTS" id="PR01438">
    <property type="entry name" value="UNVRSLSTRESS"/>
</dbReference>
<evidence type="ECO:0000313" key="4">
    <source>
        <dbReference type="Proteomes" id="UP001570511"/>
    </source>
</evidence>